<dbReference type="EMBL" id="GBRH01159223">
    <property type="protein sequence ID" value="JAE38673.1"/>
    <property type="molecule type" value="Transcribed_RNA"/>
</dbReference>
<organism evidence="1">
    <name type="scientific">Arundo donax</name>
    <name type="common">Giant reed</name>
    <name type="synonym">Donax arundinaceus</name>
    <dbReference type="NCBI Taxonomy" id="35708"/>
    <lineage>
        <taxon>Eukaryota</taxon>
        <taxon>Viridiplantae</taxon>
        <taxon>Streptophyta</taxon>
        <taxon>Embryophyta</taxon>
        <taxon>Tracheophyta</taxon>
        <taxon>Spermatophyta</taxon>
        <taxon>Magnoliopsida</taxon>
        <taxon>Liliopsida</taxon>
        <taxon>Poales</taxon>
        <taxon>Poaceae</taxon>
        <taxon>PACMAD clade</taxon>
        <taxon>Arundinoideae</taxon>
        <taxon>Arundineae</taxon>
        <taxon>Arundo</taxon>
    </lineage>
</organism>
<reference evidence="1" key="2">
    <citation type="journal article" date="2015" name="Data Brief">
        <title>Shoot transcriptome of the giant reed, Arundo donax.</title>
        <authorList>
            <person name="Barrero R.A."/>
            <person name="Guerrero F.D."/>
            <person name="Moolhuijzen P."/>
            <person name="Goolsby J.A."/>
            <person name="Tidwell J."/>
            <person name="Bellgard S.E."/>
            <person name="Bellgard M.I."/>
        </authorList>
    </citation>
    <scope>NUCLEOTIDE SEQUENCE</scope>
    <source>
        <tissue evidence="1">Shoot tissue taken approximately 20 cm above the soil surface</tissue>
    </source>
</reference>
<reference evidence="1" key="1">
    <citation type="submission" date="2014-09" db="EMBL/GenBank/DDBJ databases">
        <authorList>
            <person name="Magalhaes I.L.F."/>
            <person name="Oliveira U."/>
            <person name="Santos F.R."/>
            <person name="Vidigal T.H.D.A."/>
            <person name="Brescovit A.D."/>
            <person name="Santos A.J."/>
        </authorList>
    </citation>
    <scope>NUCLEOTIDE SEQUENCE</scope>
    <source>
        <tissue evidence="1">Shoot tissue taken approximately 20 cm above the soil surface</tissue>
    </source>
</reference>
<protein>
    <submittedName>
        <fullName evidence="1">Uncharacterized protein</fullName>
    </submittedName>
</protein>
<sequence>MCQETFRQGKT</sequence>
<name>A0A0A9I0J2_ARUDO</name>
<proteinExistence type="predicted"/>
<accession>A0A0A9I0J2</accession>
<evidence type="ECO:0000313" key="1">
    <source>
        <dbReference type="EMBL" id="JAE38673.1"/>
    </source>
</evidence>